<evidence type="ECO:0000313" key="2">
    <source>
        <dbReference type="EMBL" id="KAJ1133973.1"/>
    </source>
</evidence>
<organism evidence="2 3">
    <name type="scientific">Pleurodeles waltl</name>
    <name type="common">Iberian ribbed newt</name>
    <dbReference type="NCBI Taxonomy" id="8319"/>
    <lineage>
        <taxon>Eukaryota</taxon>
        <taxon>Metazoa</taxon>
        <taxon>Chordata</taxon>
        <taxon>Craniata</taxon>
        <taxon>Vertebrata</taxon>
        <taxon>Euteleostomi</taxon>
        <taxon>Amphibia</taxon>
        <taxon>Batrachia</taxon>
        <taxon>Caudata</taxon>
        <taxon>Salamandroidea</taxon>
        <taxon>Salamandridae</taxon>
        <taxon>Pleurodelinae</taxon>
        <taxon>Pleurodeles</taxon>
    </lineage>
</organism>
<sequence>MGGWPAADEAARLARRSGAENGARSNPSFKQAQTALTMAAPTSEDPRAEVGAVSRAPTGQRGENSERFP</sequence>
<gene>
    <name evidence="2" type="ORF">NDU88_000443</name>
</gene>
<dbReference type="AlphaFoldDB" id="A0AAV7Q0S2"/>
<feature type="compositionally biased region" description="Polar residues" evidence="1">
    <location>
        <begin position="23"/>
        <end position="36"/>
    </location>
</feature>
<proteinExistence type="predicted"/>
<feature type="region of interest" description="Disordered" evidence="1">
    <location>
        <begin position="1"/>
        <end position="69"/>
    </location>
</feature>
<comment type="caution">
    <text evidence="2">The sequence shown here is derived from an EMBL/GenBank/DDBJ whole genome shotgun (WGS) entry which is preliminary data.</text>
</comment>
<accession>A0AAV7Q0S2</accession>
<name>A0AAV7Q0S2_PLEWA</name>
<protein>
    <submittedName>
        <fullName evidence="2">Uncharacterized protein</fullName>
    </submittedName>
</protein>
<dbReference type="EMBL" id="JANPWB010000010">
    <property type="protein sequence ID" value="KAJ1133973.1"/>
    <property type="molecule type" value="Genomic_DNA"/>
</dbReference>
<dbReference type="Proteomes" id="UP001066276">
    <property type="component" value="Chromosome 6"/>
</dbReference>
<evidence type="ECO:0000313" key="3">
    <source>
        <dbReference type="Proteomes" id="UP001066276"/>
    </source>
</evidence>
<reference evidence="2" key="1">
    <citation type="journal article" date="2022" name="bioRxiv">
        <title>Sequencing and chromosome-scale assembly of the giantPleurodeles waltlgenome.</title>
        <authorList>
            <person name="Brown T."/>
            <person name="Elewa A."/>
            <person name="Iarovenko S."/>
            <person name="Subramanian E."/>
            <person name="Araus A.J."/>
            <person name="Petzold A."/>
            <person name="Susuki M."/>
            <person name="Suzuki K.-i.T."/>
            <person name="Hayashi T."/>
            <person name="Toyoda A."/>
            <person name="Oliveira C."/>
            <person name="Osipova E."/>
            <person name="Leigh N.D."/>
            <person name="Simon A."/>
            <person name="Yun M.H."/>
        </authorList>
    </citation>
    <scope>NUCLEOTIDE SEQUENCE</scope>
    <source>
        <strain evidence="2">20211129_DDA</strain>
        <tissue evidence="2">Liver</tissue>
    </source>
</reference>
<evidence type="ECO:0000256" key="1">
    <source>
        <dbReference type="SAM" id="MobiDB-lite"/>
    </source>
</evidence>
<keyword evidence="3" id="KW-1185">Reference proteome</keyword>